<sequence length="347" mass="37943">MSSQLESDAPSEATTLGFLRRQFTRPKPLPADLSLAGKVAIVTGSNVGLGFSACRQLLQLGLSHLVMAVRSQAKGDAAAAELRREFASATVSVWIVDMESYDSVRAFAARCESLSRIDIVILNAGLTMAPYTVVSATGHEITLQVNYLSTALLTILLLPILKAKKIAGSSQPPVISVVGSDAMYQSRVELHGPILPQFQRQDKFTQFTWYGNTKLLQALFVSKVAEFVSPRDVIVNVSNPGMTDGTEFFRGLPAWMKKLIGAAQWMLARSVDVGASTYLDAVLVQGEKSHGSFTSDWTIKPFPKIWYTPEGKKLTERLWEETMEELSFVGASKIMSDLRQSWTGDGS</sequence>
<evidence type="ECO:0000313" key="3">
    <source>
        <dbReference type="Proteomes" id="UP000241546"/>
    </source>
</evidence>
<evidence type="ECO:0000313" key="2">
    <source>
        <dbReference type="EMBL" id="PTB63069.1"/>
    </source>
</evidence>
<dbReference type="InterPro" id="IPR036291">
    <property type="entry name" value="NAD(P)-bd_dom_sf"/>
</dbReference>
<protein>
    <submittedName>
        <fullName evidence="2">NAD(P)-binding protein</fullName>
    </submittedName>
</protein>
<name>A0A2T4B173_9HYPO</name>
<evidence type="ECO:0000256" key="1">
    <source>
        <dbReference type="ARBA" id="ARBA00023002"/>
    </source>
</evidence>
<proteinExistence type="predicted"/>
<dbReference type="GO" id="GO:0016491">
    <property type="term" value="F:oxidoreductase activity"/>
    <property type="evidence" value="ECO:0007669"/>
    <property type="project" value="UniProtKB-KW"/>
</dbReference>
<dbReference type="AlphaFoldDB" id="A0A2T4B173"/>
<reference evidence="3" key="1">
    <citation type="submission" date="2016-07" db="EMBL/GenBank/DDBJ databases">
        <title>Multiple horizontal gene transfer events from other fungi enriched the ability of initially mycotrophic Trichoderma (Ascomycota) to feed on dead plant biomass.</title>
        <authorList>
            <consortium name="DOE Joint Genome Institute"/>
            <person name="Atanasova L."/>
            <person name="Chenthamara K."/>
            <person name="Zhang J."/>
            <person name="Grujic M."/>
            <person name="Henrissat B."/>
            <person name="Kuo A."/>
            <person name="Aerts A."/>
            <person name="Salamov A."/>
            <person name="Lipzen A."/>
            <person name="Labutti K."/>
            <person name="Barry K."/>
            <person name="Miao Y."/>
            <person name="Rahimi M.J."/>
            <person name="Shen Q."/>
            <person name="Grigoriev I.V."/>
            <person name="Kubicek C.P."/>
            <person name="Druzhinina I.S."/>
        </authorList>
    </citation>
    <scope>NUCLEOTIDE SEQUENCE [LARGE SCALE GENOMIC DNA]</scope>
    <source>
        <strain evidence="3">TUCIM 6016</strain>
    </source>
</reference>
<dbReference type="GeneID" id="36599645"/>
<organism evidence="2 3">
    <name type="scientific">Trichoderma citrinoviride</name>
    <dbReference type="NCBI Taxonomy" id="58853"/>
    <lineage>
        <taxon>Eukaryota</taxon>
        <taxon>Fungi</taxon>
        <taxon>Dikarya</taxon>
        <taxon>Ascomycota</taxon>
        <taxon>Pezizomycotina</taxon>
        <taxon>Sordariomycetes</taxon>
        <taxon>Hypocreomycetidae</taxon>
        <taxon>Hypocreales</taxon>
        <taxon>Hypocreaceae</taxon>
        <taxon>Trichoderma</taxon>
    </lineage>
</organism>
<gene>
    <name evidence="2" type="ORF">BBK36DRAFT_1127609</name>
</gene>
<dbReference type="SUPFAM" id="SSF51735">
    <property type="entry name" value="NAD(P)-binding Rossmann-fold domains"/>
    <property type="match status" value="1"/>
</dbReference>
<dbReference type="EMBL" id="KZ680220">
    <property type="protein sequence ID" value="PTB63069.1"/>
    <property type="molecule type" value="Genomic_DNA"/>
</dbReference>
<keyword evidence="1" id="KW-0560">Oxidoreductase</keyword>
<dbReference type="Gene3D" id="3.40.50.720">
    <property type="entry name" value="NAD(P)-binding Rossmann-like Domain"/>
    <property type="match status" value="1"/>
</dbReference>
<dbReference type="Pfam" id="PF00106">
    <property type="entry name" value="adh_short"/>
    <property type="match status" value="1"/>
</dbReference>
<accession>A0A2T4B173</accession>
<dbReference type="PRINTS" id="PR00081">
    <property type="entry name" value="GDHRDH"/>
</dbReference>
<dbReference type="PANTHER" id="PTHR43157:SF35">
    <property type="entry name" value="DEHYDROGENASE_REDUCTASE FAMILY PROTEIN, PUTATIVE-RELATED"/>
    <property type="match status" value="1"/>
</dbReference>
<dbReference type="RefSeq" id="XP_024746389.1">
    <property type="nucleotide sequence ID" value="XM_024891527.1"/>
</dbReference>
<dbReference type="OrthoDB" id="542013at2759"/>
<keyword evidence="3" id="KW-1185">Reference proteome</keyword>
<dbReference type="InterPro" id="IPR002347">
    <property type="entry name" value="SDR_fam"/>
</dbReference>
<dbReference type="Proteomes" id="UP000241546">
    <property type="component" value="Unassembled WGS sequence"/>
</dbReference>
<dbReference type="PANTHER" id="PTHR43157">
    <property type="entry name" value="PHOSPHATIDYLINOSITOL-GLYCAN BIOSYNTHESIS CLASS F PROTEIN-RELATED"/>
    <property type="match status" value="1"/>
</dbReference>